<dbReference type="GO" id="GO:0045217">
    <property type="term" value="P:cell-cell junction maintenance"/>
    <property type="evidence" value="ECO:0007669"/>
    <property type="project" value="TreeGrafter"/>
</dbReference>
<dbReference type="InterPro" id="IPR053243">
    <property type="entry name" value="SJ_maturation_regulator"/>
</dbReference>
<comment type="caution">
    <text evidence="9">Lacks conserved residue(s) required for the propagation of feature annotation.</text>
</comment>
<proteinExistence type="predicted"/>
<keyword evidence="15" id="KW-1185">Reference proteome</keyword>
<evidence type="ECO:0000256" key="7">
    <source>
        <dbReference type="ARBA" id="ARBA00023157"/>
    </source>
</evidence>
<feature type="domain" description="SRCR" evidence="13">
    <location>
        <begin position="198"/>
        <end position="302"/>
    </location>
</feature>
<reference evidence="14" key="1">
    <citation type="submission" date="2022-12" db="EMBL/GenBank/DDBJ databases">
        <title>Genome assemblies of Blomia tropicalis.</title>
        <authorList>
            <person name="Cui Y."/>
        </authorList>
    </citation>
    <scope>NUCLEOTIDE SEQUENCE</scope>
    <source>
        <tissue evidence="14">Adult mites</tissue>
    </source>
</reference>
<evidence type="ECO:0000313" key="14">
    <source>
        <dbReference type="EMBL" id="KAJ6218512.1"/>
    </source>
</evidence>
<dbReference type="SMART" id="SM00202">
    <property type="entry name" value="SR"/>
    <property type="match status" value="3"/>
</dbReference>
<evidence type="ECO:0000256" key="8">
    <source>
        <dbReference type="ARBA" id="ARBA00023180"/>
    </source>
</evidence>
<dbReference type="PROSITE" id="PS50287">
    <property type="entry name" value="SRCR_2"/>
    <property type="match status" value="3"/>
</dbReference>
<sequence length="3615" mass="409567">MARTICGLPSSHLPFFVLLLCLCLSVISAHTSSPPSSANLPIYSQYYPTYYDHNVHRTTFRAGKSRQFGKSPSINPRQYLDQTFSGGTINGVQVLRSTKQNVINGQHYNNGQPDYRITTDIIIPTNARLEIEPGVKISLAPGIAIKVQGSIFANGTNYDKIIFTSSDSEWQRPTSSSPMTTFSDIHTIHNAKPIWPNVRLVDGPSINEGRLQINYKGRWHSVCTNSRNWTQFDVNVVCQQLGFATGAWNRWFTRNNDTKQFMYESPNCRGEERSIENCPNWPTRLIGSGVCNFHQDIGIRCEPRRAMTINHDKTLINQWHGIQFVHAETRSASTLSGKMELLVSRSYLENVLIENAGIASDGTFQSAVHVYGSVPPFLNHVTIRRSAYTGLNITDPVNGFHISNSHFVENRGYGIYINSSIGRILLSNIEVEDNGADGVRFIHFDKPFFSTDSFCETPNLDNNQVFPIRYKHYQSASKTMTEECCQEFYANNWAGQRITAHFPVLMSGIDDREPNVMSDLLMPHASTVNKLNQIGREGSIYVVDGNTIIADFFIRNGTRTQSVSSFLENGPLRICYRPALHRNVLFTVEVVIDHGREYDLVIADSRVVANNGRGIWLENLRSGSVINRTLVAYHDYVAGVHLSHGVADLVVNTSIISNNLVDGLNVTTGGGYFHVDQTEIVNNTNHGIAVWFNESISLQTFNRTSHITRSMLKLNRIGARISSGCHFYRTRANVFWNISMNQFGDQREQSILYHSCIPRPRILKMDMLPNQSNITISHNKFIGGGLQAIHAAPLFFVKMIIIHNEFSEHRKAVLYINSRDTFDVDRFVDDAERFPFSFYKNQQRMSSNQRQIALDSWPTMVRIRNNNFFNNRGLYVASIGLLEPQSTTESNNLSLLSQKIYFTRNLLRNNSVYEPFTLLNSRSKVAAILCITSSNVAVYRNEFINFASRYEIGVHLSAHYRTINASLNYWGTWRPSQRRPFDESEKNLHASAIYDRIFDRKDRYNLAQIEFLPYIIVPNALESERESLSQVNDREKISQFFSAVSTGEIGGQVRGQVNLPSGTYYVKRDIYVSHEGELVLNAGTELRFDQSVGIFVQGKFKSKGIFGSNIKFLLANSQQQSGIVRTRRNVSRNRTISTTSTTPFPNVIRQTASRLKSSQKAPTYSSSANVRLSNGTEGRLEVRIGLEWGTVCGYKFDIDDAAVACHQMGLVLNEHDWRLEKSEFWSAGNSRSIMLSNVECDHLDTDLIKCKAEHALENDFEGNWCPMGEVGIRCYPPAWAGIRFGMLTQEATIESTLIEKAGLFDYRTRQFAPALQFDFNRFAIRNSVIRFNIDSGIGLLWNDVLSEDSNEKLEIISTNITGNLNHGIVTRTQGLKIIDCRITNNKASGLYYEPTFTRLEQEELTSWIVRQTFGFNHRISVVNIFENEQKKNKKNKQRDDDDESSTSHYNQTILLKHIGEQVYIHIPRRPMATSSPYRILISTEVGQRIGVMAISPIFQTRSSERLRLYSPELEHGYIPKMMWNLRRNLTAFPFVYPGYRMILEYSTGDQPYGGILLLFTPKRYLRNIPGSLSIDEQLQLELKQMSTMTIRNNDFIENGRGITASHCSMNVDFNGNYCKRYGNETIWIEHNQISRSNGAGLFINSYAYSSTIPYSLMMNLLETYQVPTGNDYDPSLIPSIIAEVNYTLINNQLIDNGDFGSIVLYDHSLYENGDMQRSSLQLTPGYLMSSAIGTNYPSNTNLFHWNIQNCTLESNRNGGVDIRLPYTWLYNENFTHTVDVRDCRFERNKNFEFVIGGHYAKVNIRRNKFLENSCKMGLISITGMEKLMRIEENQIWDNYVQRFVLELNMASHADKFGVVTASVWRNVIRNNRYAGMSTILRSNSATNSQYSPETYAIAIRGVQQVNVTRNILSNRNLQFELLAGVRAGSLYNELDARENWWGVGGDPSLIRERIFDFDDWNSFASVLFSPWLSTERIDGPFTFEQSSSLQGDEDSSFFGVPYLGGRLTKSLVLTARDRPYIVNSDLTIMPGVTLTIRPGVVIEFYPSVGILVLGDLSAIGMQKSPIILRPFRRNKTLVARTRTGEEDLSFRLGNGRNDQRNRRLVSQQPHSEQLVFSKSSIGGVRLCLTETCTEESEKIANQNMERMLNRNGDSGYLKPHNSNVRRHGFLEIYNTTTLQWAPICDTRFTERNAQVVCRQIGLPAMNVYVRRGSRPDMDATLMTRIDHWPDALECTGNEQSLSDCELRTFSKDASDRKAATYESAPFIYSNIDSSIPVLPKNTYRKYIFDNETQEILFYLNDDWTVLEERTVMKSTGCRHDGTDFIYIICGNDNNNQDDSIEGDYTSEHWGGVRFALAAFEEPRRSYGPSSTSNVNNKPFSIAPKSRMQFVHVNGAGILHGEKNAAIQMIQRSIPLEFVTVQRSASNGIEVIAPPDSLSMHQLKVKNNLGVGLNLLLLGASSSESNRVPYQPLDDGPSFTIPYNAFSLVDICDARKELRVGEKMIVYYKYDNRPVDCVKIFTSANPLKRIGLRFLQLNLWSTFVEPDGKSGTRRDDYLQGSKFIRQDEDIFHNKLYRYDGANDQSQWYDESSYIDLSLLNSMSDSIFIWDGDIFNETTRRLLGEVYSDSTRNVLYDSKVSQHHTVGRASSTSRMMMRSSRYVHGKRQTIPENDGGKQQQQQQHQHQQDSKTRLYKSTGYSLSIQLHASGASARYGFVAEITTLPSAYYADRAEQNLQHNITYSEIVQNSGGALSYRSVGESVPPLALLHNIISHNCRQAWANFSTCETNTMHLQLQNTRKLYFLNNMITGNRAGGLHIEASSFTAASALSAELTNNLFSDNVQREALYFEGGPAGHSYQNINVNRNYFTRNRSPHYSNIVFGRAVVKFHENIILNNYGDSQMFVAGFEHAQSSSSLQQCTRNFFYNNHASNERGEQSTIIVSTIGQVYTENYLVNPDNNFELSTRNRTIVTTSSLSSLRQTIMEPTAVAAVLASAIVQAPNNWWGFNETSAIEARIRDSKDYYHLIPVQFKPFYTGNWSVLSGSCYGGYEKIGDTCFVYVGGRMTFVEARTFCEMDNSSMPFVRVASQSELTRYVYMQQPYFDRRRNPVWVQSFDVAIGACSVLVDGYIRVHDCNDHLPFLCERDPEIGVSMTTLDFWYQETLGIAAIAITLVTAILSIACISCWICKSRHRHMEKLERRNSIRASIRSSRSMASMNTINSDGAHYFTNRKIQNDSIVTDDAALTLVNTNSALQRSIQSQPHYSSTHISNNPNIHGTNGRTFGINGSISSASTIFGEHDIIDGQRKMKQRQPPYLNRMNGQVQTAGPASSSNINLIMRPTFDLMFENQAFKGQSTPISPASYSSRDSQQQQQQQQHQSQQQVPNRTWTPETNSTLDYKMRPSIQEDVRDLSQYTNSTDNIHKSIPSSASSQSSELTTPPPLPSQHVRHVPSNQSFGKGNRTIRAPIHPPPPPPTRYSIRNDQTAQHRKSMDPTLLLHEKDETLDPGRELLTFAASKNVQPRKQQPQQLFTTDLDSNIVIGGSQPSLIDPYGYRATPPSISTQDAAMHYLETSLDGESFYRDDDKSSINEIGQQQSETSSLPQSHQLFGSQPLETAM</sequence>
<dbReference type="Pfam" id="PF00530">
    <property type="entry name" value="SRCR"/>
    <property type="match status" value="3"/>
</dbReference>
<dbReference type="FunFam" id="3.10.250.10:FF:000016">
    <property type="entry name" value="Scavenger receptor cysteine-rich protein type 12"/>
    <property type="match status" value="1"/>
</dbReference>
<gene>
    <name evidence="14" type="ORF">RDWZM_009669</name>
</gene>
<dbReference type="PANTHER" id="PTHR47653">
    <property type="entry name" value="PROTEIN BARK BEETLE"/>
    <property type="match status" value="1"/>
</dbReference>
<evidence type="ECO:0000256" key="3">
    <source>
        <dbReference type="ARBA" id="ARBA00022729"/>
    </source>
</evidence>
<dbReference type="SUPFAM" id="SSF56487">
    <property type="entry name" value="SRCR-like"/>
    <property type="match status" value="3"/>
</dbReference>
<dbReference type="SUPFAM" id="SSF51126">
    <property type="entry name" value="Pectin lyase-like"/>
    <property type="match status" value="6"/>
</dbReference>
<feature type="compositionally biased region" description="Polar residues" evidence="10">
    <location>
        <begin position="3381"/>
        <end position="3394"/>
    </location>
</feature>
<protein>
    <recommendedName>
        <fullName evidence="13">SRCR domain-containing protein</fullName>
    </recommendedName>
</protein>
<evidence type="ECO:0000259" key="13">
    <source>
        <dbReference type="PROSITE" id="PS50287"/>
    </source>
</evidence>
<dbReference type="InterPro" id="IPR012334">
    <property type="entry name" value="Pectin_lyas_fold"/>
</dbReference>
<evidence type="ECO:0000313" key="15">
    <source>
        <dbReference type="Proteomes" id="UP001142055"/>
    </source>
</evidence>
<dbReference type="InterPro" id="IPR016187">
    <property type="entry name" value="CTDL_fold"/>
</dbReference>
<keyword evidence="3 12" id="KW-0732">Signal</keyword>
<feature type="disulfide bond" evidence="9">
    <location>
        <begin position="1240"/>
        <end position="1250"/>
    </location>
</feature>
<feature type="domain" description="SRCR" evidence="13">
    <location>
        <begin position="2157"/>
        <end position="2269"/>
    </location>
</feature>
<organism evidence="14 15">
    <name type="scientific">Blomia tropicalis</name>
    <name type="common">Mite</name>
    <dbReference type="NCBI Taxonomy" id="40697"/>
    <lineage>
        <taxon>Eukaryota</taxon>
        <taxon>Metazoa</taxon>
        <taxon>Ecdysozoa</taxon>
        <taxon>Arthropoda</taxon>
        <taxon>Chelicerata</taxon>
        <taxon>Arachnida</taxon>
        <taxon>Acari</taxon>
        <taxon>Acariformes</taxon>
        <taxon>Sarcoptiformes</taxon>
        <taxon>Astigmata</taxon>
        <taxon>Glycyphagoidea</taxon>
        <taxon>Echimyopodidae</taxon>
        <taxon>Blomia</taxon>
    </lineage>
</organism>
<dbReference type="PANTHER" id="PTHR47653:SF1">
    <property type="entry name" value="DELETED IN MALIGNANT BRAIN TUMORS 1 PROTEIN"/>
    <property type="match status" value="1"/>
</dbReference>
<feature type="region of interest" description="Disordered" evidence="10">
    <location>
        <begin position="3415"/>
        <end position="3489"/>
    </location>
</feature>
<dbReference type="Gene3D" id="3.10.250.10">
    <property type="entry name" value="SRCR-like domain"/>
    <property type="match status" value="3"/>
</dbReference>
<evidence type="ECO:0000256" key="1">
    <source>
        <dbReference type="ARBA" id="ARBA00004167"/>
    </source>
</evidence>
<feature type="compositionally biased region" description="Low complexity" evidence="10">
    <location>
        <begin position="3422"/>
        <end position="3435"/>
    </location>
</feature>
<comment type="subcellular location">
    <subcellularLocation>
        <location evidence="1">Membrane</location>
        <topology evidence="1">Single-pass membrane protein</topology>
    </subcellularLocation>
</comment>
<feature type="region of interest" description="Disordered" evidence="10">
    <location>
        <begin position="3580"/>
        <end position="3615"/>
    </location>
</feature>
<evidence type="ECO:0000256" key="11">
    <source>
        <dbReference type="SAM" id="Phobius"/>
    </source>
</evidence>
<comment type="caution">
    <text evidence="14">The sequence shown here is derived from an EMBL/GenBank/DDBJ whole genome shotgun (WGS) entry which is preliminary data.</text>
</comment>
<dbReference type="SUPFAM" id="SSF56436">
    <property type="entry name" value="C-type lectin-like"/>
    <property type="match status" value="1"/>
</dbReference>
<dbReference type="InterPro" id="IPR011050">
    <property type="entry name" value="Pectin_lyase_fold/virulence"/>
</dbReference>
<keyword evidence="6 11" id="KW-0472">Membrane</keyword>
<feature type="region of interest" description="Disordered" evidence="10">
    <location>
        <begin position="2665"/>
        <end position="2690"/>
    </location>
</feature>
<dbReference type="OMA" id="AVWFNES"/>
<feature type="region of interest" description="Disordered" evidence="10">
    <location>
        <begin position="3352"/>
        <end position="3401"/>
    </location>
</feature>
<feature type="chain" id="PRO_5040182167" description="SRCR domain-containing protein" evidence="12">
    <location>
        <begin position="30"/>
        <end position="3615"/>
    </location>
</feature>
<feature type="disulfide bond" evidence="9">
    <location>
        <begin position="2234"/>
        <end position="2244"/>
    </location>
</feature>
<keyword evidence="7 9" id="KW-1015">Disulfide bond</keyword>
<dbReference type="InterPro" id="IPR001190">
    <property type="entry name" value="SRCR"/>
</dbReference>
<dbReference type="SMART" id="SM00710">
    <property type="entry name" value="PbH1"/>
    <property type="match status" value="18"/>
</dbReference>
<dbReference type="GO" id="GO:0016020">
    <property type="term" value="C:membrane"/>
    <property type="evidence" value="ECO:0007669"/>
    <property type="project" value="UniProtKB-SubCell"/>
</dbReference>
<evidence type="ECO:0000256" key="9">
    <source>
        <dbReference type="PROSITE-ProRule" id="PRU00196"/>
    </source>
</evidence>
<dbReference type="InterPro" id="IPR036772">
    <property type="entry name" value="SRCR-like_dom_sf"/>
</dbReference>
<dbReference type="Proteomes" id="UP001142055">
    <property type="component" value="Chromosome 3"/>
</dbReference>
<feature type="signal peptide" evidence="12">
    <location>
        <begin position="1"/>
        <end position="29"/>
    </location>
</feature>
<keyword evidence="8" id="KW-0325">Glycoprotein</keyword>
<keyword evidence="4" id="KW-0677">Repeat</keyword>
<evidence type="ECO:0000256" key="4">
    <source>
        <dbReference type="ARBA" id="ARBA00022737"/>
    </source>
</evidence>
<evidence type="ECO:0000256" key="2">
    <source>
        <dbReference type="ARBA" id="ARBA00022692"/>
    </source>
</evidence>
<evidence type="ECO:0000256" key="5">
    <source>
        <dbReference type="ARBA" id="ARBA00022989"/>
    </source>
</evidence>
<dbReference type="Gene3D" id="2.160.20.10">
    <property type="entry name" value="Single-stranded right-handed beta-helix, Pectin lyase-like"/>
    <property type="match status" value="1"/>
</dbReference>
<evidence type="ECO:0000256" key="10">
    <source>
        <dbReference type="SAM" id="MobiDB-lite"/>
    </source>
</evidence>
<name>A0A9Q0M3Z2_BLOTA</name>
<feature type="transmembrane region" description="Helical" evidence="11">
    <location>
        <begin position="3162"/>
        <end position="3186"/>
    </location>
</feature>
<keyword evidence="2 11" id="KW-0812">Transmembrane</keyword>
<feature type="domain" description="SRCR" evidence="13">
    <location>
        <begin position="1170"/>
        <end position="1275"/>
    </location>
</feature>
<dbReference type="EMBL" id="JAPWDV010000003">
    <property type="protein sequence ID" value="KAJ6218512.1"/>
    <property type="molecule type" value="Genomic_DNA"/>
</dbReference>
<evidence type="ECO:0000256" key="6">
    <source>
        <dbReference type="ARBA" id="ARBA00023136"/>
    </source>
</evidence>
<feature type="disulfide bond" evidence="9">
    <location>
        <begin position="268"/>
        <end position="278"/>
    </location>
</feature>
<feature type="compositionally biased region" description="Polar residues" evidence="10">
    <location>
        <begin position="3352"/>
        <end position="3365"/>
    </location>
</feature>
<feature type="compositionally biased region" description="Polar residues" evidence="10">
    <location>
        <begin position="3586"/>
        <end position="3615"/>
    </location>
</feature>
<feature type="compositionally biased region" description="Low complexity" evidence="10">
    <location>
        <begin position="3366"/>
        <end position="3380"/>
    </location>
</feature>
<keyword evidence="5 11" id="KW-1133">Transmembrane helix</keyword>
<accession>A0A9Q0M3Z2</accession>
<dbReference type="CDD" id="cd00037">
    <property type="entry name" value="CLECT"/>
    <property type="match status" value="1"/>
</dbReference>
<dbReference type="InterPro" id="IPR006626">
    <property type="entry name" value="PbH1"/>
</dbReference>
<evidence type="ECO:0000256" key="12">
    <source>
        <dbReference type="SAM" id="SignalP"/>
    </source>
</evidence>